<dbReference type="RefSeq" id="WP_108981797.1">
    <property type="nucleotide sequence ID" value="NZ_WKPR01000009.1"/>
</dbReference>
<evidence type="ECO:0000256" key="1">
    <source>
        <dbReference type="SAM" id="Phobius"/>
    </source>
</evidence>
<gene>
    <name evidence="3" type="ORF">GKE97_10580</name>
</gene>
<evidence type="ECO:0000313" key="3">
    <source>
        <dbReference type="EMBL" id="MSB19960.1"/>
    </source>
</evidence>
<name>A0A6I2R4P7_FLAPL</name>
<feature type="transmembrane region" description="Helical" evidence="1">
    <location>
        <begin position="91"/>
        <end position="114"/>
    </location>
</feature>
<feature type="transmembrane region" description="Helical" evidence="1">
    <location>
        <begin position="121"/>
        <end position="150"/>
    </location>
</feature>
<evidence type="ECO:0008006" key="5">
    <source>
        <dbReference type="Google" id="ProtNLM"/>
    </source>
</evidence>
<dbReference type="AlphaFoldDB" id="A0A6I2R4P7"/>
<proteinExistence type="predicted"/>
<keyword evidence="1" id="KW-0472">Membrane</keyword>
<accession>A0A6I2R4P7</accession>
<sequence length="173" mass="18588">MRRFLSAILLILALCAALTTTALAMAVYPNSEFGDPGFHHETDFSGDDDFVVYFDPERDEFHVYENKIAEGFTAIPLDEALPFIARLVGRAALGVMVVVLLFRIAGTILLFVAFARRSKAIAWIGVGCILGTMALMPSLLALAAGIFGLVGASRMPELQTGLPVPDEAAQKGE</sequence>
<feature type="signal peptide" evidence="2">
    <location>
        <begin position="1"/>
        <end position="24"/>
    </location>
</feature>
<feature type="chain" id="PRO_5026205815" description="DUF4064 domain-containing protein" evidence="2">
    <location>
        <begin position="25"/>
        <end position="173"/>
    </location>
</feature>
<keyword evidence="1" id="KW-0812">Transmembrane</keyword>
<keyword evidence="2" id="KW-0732">Signal</keyword>
<comment type="caution">
    <text evidence="3">The sequence shown here is derived from an EMBL/GenBank/DDBJ whole genome shotgun (WGS) entry which is preliminary data.</text>
</comment>
<reference evidence="3 4" key="1">
    <citation type="journal article" date="2019" name="Nat. Med.">
        <title>A library of human gut bacterial isolates paired with longitudinal multiomics data enables mechanistic microbiome research.</title>
        <authorList>
            <person name="Poyet M."/>
            <person name="Groussin M."/>
            <person name="Gibbons S.M."/>
            <person name="Avila-Pacheco J."/>
            <person name="Jiang X."/>
            <person name="Kearney S.M."/>
            <person name="Perrotta A.R."/>
            <person name="Berdy B."/>
            <person name="Zhao S."/>
            <person name="Lieberman T.D."/>
            <person name="Swanson P.K."/>
            <person name="Smith M."/>
            <person name="Roesemann S."/>
            <person name="Alexander J.E."/>
            <person name="Rich S.A."/>
            <person name="Livny J."/>
            <person name="Vlamakis H."/>
            <person name="Clish C."/>
            <person name="Bullock K."/>
            <person name="Deik A."/>
            <person name="Scott J."/>
            <person name="Pierce K.A."/>
            <person name="Xavier R.J."/>
            <person name="Alm E.J."/>
        </authorList>
    </citation>
    <scope>NUCLEOTIDE SEQUENCE [LARGE SCALE GENOMIC DNA]</scope>
    <source>
        <strain evidence="3 4">BIOML-A2</strain>
    </source>
</reference>
<protein>
    <recommendedName>
        <fullName evidence="5">DUF4064 domain-containing protein</fullName>
    </recommendedName>
</protein>
<evidence type="ECO:0000313" key="4">
    <source>
        <dbReference type="Proteomes" id="UP000434475"/>
    </source>
</evidence>
<keyword evidence="1" id="KW-1133">Transmembrane helix</keyword>
<dbReference type="Proteomes" id="UP000434475">
    <property type="component" value="Unassembled WGS sequence"/>
</dbReference>
<dbReference type="EMBL" id="WKPR01000009">
    <property type="protein sequence ID" value="MSB19960.1"/>
    <property type="molecule type" value="Genomic_DNA"/>
</dbReference>
<evidence type="ECO:0000256" key="2">
    <source>
        <dbReference type="SAM" id="SignalP"/>
    </source>
</evidence>
<organism evidence="3 4">
    <name type="scientific">Flavonifractor plautii</name>
    <name type="common">Fusobacterium plautii</name>
    <dbReference type="NCBI Taxonomy" id="292800"/>
    <lineage>
        <taxon>Bacteria</taxon>
        <taxon>Bacillati</taxon>
        <taxon>Bacillota</taxon>
        <taxon>Clostridia</taxon>
        <taxon>Eubacteriales</taxon>
        <taxon>Oscillospiraceae</taxon>
        <taxon>Flavonifractor</taxon>
    </lineage>
</organism>